<evidence type="ECO:0000313" key="2">
    <source>
        <dbReference type="EMBL" id="KZP32675.1"/>
    </source>
</evidence>
<dbReference type="EMBL" id="KV417485">
    <property type="protein sequence ID" value="KZP32675.1"/>
    <property type="molecule type" value="Genomic_DNA"/>
</dbReference>
<dbReference type="Proteomes" id="UP000076532">
    <property type="component" value="Unassembled WGS sequence"/>
</dbReference>
<accession>A0A166VFN1</accession>
<sequence>MAQAAPTPKRDERASGSSNAPHLGSKPEGRPTPGRYAESDSVTHGGRANVILGGKGRGGGGVIGR</sequence>
<name>A0A166VFN1_9AGAM</name>
<keyword evidence="3" id="KW-1185">Reference proteome</keyword>
<proteinExistence type="predicted"/>
<reference evidence="2 3" key="1">
    <citation type="journal article" date="2016" name="Mol. Biol. Evol.">
        <title>Comparative Genomics of Early-Diverging Mushroom-Forming Fungi Provides Insights into the Origins of Lignocellulose Decay Capabilities.</title>
        <authorList>
            <person name="Nagy L.G."/>
            <person name="Riley R."/>
            <person name="Tritt A."/>
            <person name="Adam C."/>
            <person name="Daum C."/>
            <person name="Floudas D."/>
            <person name="Sun H."/>
            <person name="Yadav J.S."/>
            <person name="Pangilinan J."/>
            <person name="Larsson K.H."/>
            <person name="Matsuura K."/>
            <person name="Barry K."/>
            <person name="Labutti K."/>
            <person name="Kuo R."/>
            <person name="Ohm R.A."/>
            <person name="Bhattacharya S.S."/>
            <person name="Shirouzu T."/>
            <person name="Yoshinaga Y."/>
            <person name="Martin F.M."/>
            <person name="Grigoriev I.V."/>
            <person name="Hibbett D.S."/>
        </authorList>
    </citation>
    <scope>NUCLEOTIDE SEQUENCE [LARGE SCALE GENOMIC DNA]</scope>
    <source>
        <strain evidence="2 3">CBS 109695</strain>
    </source>
</reference>
<evidence type="ECO:0000313" key="3">
    <source>
        <dbReference type="Proteomes" id="UP000076532"/>
    </source>
</evidence>
<evidence type="ECO:0000256" key="1">
    <source>
        <dbReference type="SAM" id="MobiDB-lite"/>
    </source>
</evidence>
<feature type="compositionally biased region" description="Gly residues" evidence="1">
    <location>
        <begin position="53"/>
        <end position="65"/>
    </location>
</feature>
<protein>
    <submittedName>
        <fullName evidence="2">Uncharacterized protein</fullName>
    </submittedName>
</protein>
<dbReference type="AlphaFoldDB" id="A0A166VFN1"/>
<organism evidence="2 3">
    <name type="scientific">Athelia psychrophila</name>
    <dbReference type="NCBI Taxonomy" id="1759441"/>
    <lineage>
        <taxon>Eukaryota</taxon>
        <taxon>Fungi</taxon>
        <taxon>Dikarya</taxon>
        <taxon>Basidiomycota</taxon>
        <taxon>Agaricomycotina</taxon>
        <taxon>Agaricomycetes</taxon>
        <taxon>Agaricomycetidae</taxon>
        <taxon>Atheliales</taxon>
        <taxon>Atheliaceae</taxon>
        <taxon>Athelia</taxon>
    </lineage>
</organism>
<gene>
    <name evidence="2" type="ORF">FIBSPDRAFT_1036779</name>
</gene>
<feature type="region of interest" description="Disordered" evidence="1">
    <location>
        <begin position="1"/>
        <end position="65"/>
    </location>
</feature>